<keyword evidence="2" id="KW-0812">Transmembrane</keyword>
<dbReference type="STRING" id="1203610.HMPREF1536_04163"/>
<keyword evidence="2" id="KW-0998">Cell outer membrane</keyword>
<dbReference type="Gene3D" id="2.170.130.10">
    <property type="entry name" value="TonB-dependent receptor, plug domain"/>
    <property type="match status" value="1"/>
</dbReference>
<evidence type="ECO:0000259" key="3">
    <source>
        <dbReference type="Pfam" id="PF07715"/>
    </source>
</evidence>
<protein>
    <recommendedName>
        <fullName evidence="3">TonB-dependent receptor plug domain-containing protein</fullName>
    </recommendedName>
</protein>
<keyword evidence="2" id="KW-1134">Transmembrane beta strand</keyword>
<dbReference type="PATRIC" id="fig|1203610.3.peg.4237"/>
<dbReference type="EMBL" id="AQHW01000020">
    <property type="protein sequence ID" value="KKB50624.1"/>
    <property type="molecule type" value="Genomic_DNA"/>
</dbReference>
<dbReference type="InterPro" id="IPR037066">
    <property type="entry name" value="Plug_dom_sf"/>
</dbReference>
<name>A0A0F5IYH6_9BACT</name>
<comment type="caution">
    <text evidence="4">The sequence shown here is derived from an EMBL/GenBank/DDBJ whole genome shotgun (WGS) entry which is preliminary data.</text>
</comment>
<gene>
    <name evidence="4" type="ORF">HMPREF1536_04163</name>
</gene>
<dbReference type="GO" id="GO:0015344">
    <property type="term" value="F:siderophore uptake transmembrane transporter activity"/>
    <property type="evidence" value="ECO:0007669"/>
    <property type="project" value="TreeGrafter"/>
</dbReference>
<comment type="similarity">
    <text evidence="2">Belongs to the TonB-dependent receptor family.</text>
</comment>
<dbReference type="InterPro" id="IPR039426">
    <property type="entry name" value="TonB-dep_rcpt-like"/>
</dbReference>
<dbReference type="SUPFAM" id="SSF56935">
    <property type="entry name" value="Porins"/>
    <property type="match status" value="1"/>
</dbReference>
<reference evidence="4 5" key="1">
    <citation type="submission" date="2013-04" db="EMBL/GenBank/DDBJ databases">
        <title>The Genome Sequence of Parabacteroides gordonii DSM 23371.</title>
        <authorList>
            <consortium name="The Broad Institute Genomics Platform"/>
            <person name="Earl A."/>
            <person name="Ward D."/>
            <person name="Feldgarden M."/>
            <person name="Gevers D."/>
            <person name="Martens E."/>
            <person name="Sakamoto M."/>
            <person name="Benno Y."/>
            <person name="Suzuki N."/>
            <person name="Matsunaga N."/>
            <person name="Koshihara K."/>
            <person name="Seki M."/>
            <person name="Komiya H."/>
            <person name="Walker B."/>
            <person name="Young S."/>
            <person name="Zeng Q."/>
            <person name="Gargeya S."/>
            <person name="Fitzgerald M."/>
            <person name="Haas B."/>
            <person name="Abouelleil A."/>
            <person name="Allen A.W."/>
            <person name="Alvarado L."/>
            <person name="Arachchi H.M."/>
            <person name="Berlin A.M."/>
            <person name="Chapman S.B."/>
            <person name="Gainer-Dewar J."/>
            <person name="Goldberg J."/>
            <person name="Griggs A."/>
            <person name="Gujja S."/>
            <person name="Hansen M."/>
            <person name="Howarth C."/>
            <person name="Imamovic A."/>
            <person name="Ireland A."/>
            <person name="Larimer J."/>
            <person name="McCowan C."/>
            <person name="Murphy C."/>
            <person name="Pearson M."/>
            <person name="Poon T.W."/>
            <person name="Priest M."/>
            <person name="Roberts A."/>
            <person name="Saif S."/>
            <person name="Shea T."/>
            <person name="Sisk P."/>
            <person name="Sykes S."/>
            <person name="Wortman J."/>
            <person name="Nusbaum C."/>
            <person name="Birren B."/>
        </authorList>
    </citation>
    <scope>NUCLEOTIDE SEQUENCE [LARGE SCALE GENOMIC DNA]</scope>
    <source>
        <strain evidence="4 5">MS-1</strain>
    </source>
</reference>
<dbReference type="InterPro" id="IPR012910">
    <property type="entry name" value="Plug_dom"/>
</dbReference>
<evidence type="ECO:0000313" key="4">
    <source>
        <dbReference type="EMBL" id="KKB50624.1"/>
    </source>
</evidence>
<dbReference type="GO" id="GO:0009279">
    <property type="term" value="C:cell outer membrane"/>
    <property type="evidence" value="ECO:0007669"/>
    <property type="project" value="UniProtKB-SubCell"/>
</dbReference>
<sequence>MNKHSCRKAFEVIFFVFCSLIINGQEKITVPDTLRNIRLREVVVTATPSDAPGTSSLIGHDAIRHIQATDLSDLSQLLPGVLTRNPDLNSPAVFTVRSATYENATNALGTAILVDGVRMNNNMNMQQLGLEGQGSLFNSSALSGFDVRSISPASIESVEVIRGVPSARYGDATSGVVLVNSKAGLQPYTVGLRFTATEKLASIGKGMAMGANGGILYLGADYALSSQDPRLPEQTFQRIGIQIAHAKDFATASLRFNLRGYWTLDKGGGGRNTIDGEYQKAFNRGFSFSANGRWDLNKSWISNLEYHAGLTYSYQKNESSIYYSSTQQVTTYTRQPGEQAGIFLAPNYFSDLSVEGKPLSADASLTANLRSTLSNNVYNHFMLGLEMGTEGNRGEGIQFDPLRPSLEMIRMRTRSFRSIPFVHQYTAFAEDKVTFHTGKMRTEIQAGVRFTKLQTEALRYAPTADPRINVRQILLEQNENPLLKHLSIRAGWGLMRKMPVLAYLYPDKSYTDKNSFTYNDMENNERLTVMHTFVTDHTFNPNLRLPVNRKLELGLNLRLGQMTADIVWFREHLQNGFSTTEQAEPFTYRRYDPLTGKGEYPELTPDGVVNNGKPLSYTTLATFATFTSPENGIEQLKQGIEYTFDMGHWNTLHTSLFISGSYLKLHEKNTALSAVYPQVELNGKPYPYVGIYEADHLAANLRVWQQFNTRFQFITQLPRIGLITTLTLQAVWMDKQRRGMESSYNNPVYLIDDNGNRLDGDPMTDIEHRKRLNPVYYMDSDGVRHPFTPEMANDKRFADLVLDAGTLTRYQEDSFGPYFLLNLRVTKEIGRYVSVAFCANNFTQSNPKKYTSSTQQYTIQNPGLYYGAEMTIRF</sequence>
<dbReference type="PANTHER" id="PTHR30069:SF29">
    <property type="entry name" value="HEMOGLOBIN AND HEMOGLOBIN-HAPTOGLOBIN-BINDING PROTEIN 1-RELATED"/>
    <property type="match status" value="1"/>
</dbReference>
<evidence type="ECO:0000256" key="2">
    <source>
        <dbReference type="PROSITE-ProRule" id="PRU01360"/>
    </source>
</evidence>
<evidence type="ECO:0000313" key="5">
    <source>
        <dbReference type="Proteomes" id="UP000033035"/>
    </source>
</evidence>
<proteinExistence type="inferred from homology"/>
<comment type="subcellular location">
    <subcellularLocation>
        <location evidence="2">Cell outer membrane</location>
        <topology evidence="2">Multi-pass membrane protein</topology>
    </subcellularLocation>
</comment>
<dbReference type="GO" id="GO:0044718">
    <property type="term" value="P:siderophore transmembrane transport"/>
    <property type="evidence" value="ECO:0007669"/>
    <property type="project" value="TreeGrafter"/>
</dbReference>
<keyword evidence="2" id="KW-0472">Membrane</keyword>
<evidence type="ECO:0000256" key="1">
    <source>
        <dbReference type="ARBA" id="ARBA00022729"/>
    </source>
</evidence>
<dbReference type="RefSeq" id="WP_028729314.1">
    <property type="nucleotide sequence ID" value="NZ_KE386763.1"/>
</dbReference>
<feature type="domain" description="TonB-dependent receptor plug" evidence="3">
    <location>
        <begin position="49"/>
        <end position="176"/>
    </location>
</feature>
<dbReference type="PROSITE" id="PS52016">
    <property type="entry name" value="TONB_DEPENDENT_REC_3"/>
    <property type="match status" value="1"/>
</dbReference>
<dbReference type="HOGENOM" id="CLU_013529_0_0_10"/>
<dbReference type="AlphaFoldDB" id="A0A0F5IYH6"/>
<keyword evidence="5" id="KW-1185">Reference proteome</keyword>
<dbReference type="PANTHER" id="PTHR30069">
    <property type="entry name" value="TONB-DEPENDENT OUTER MEMBRANE RECEPTOR"/>
    <property type="match status" value="1"/>
</dbReference>
<keyword evidence="2" id="KW-0813">Transport</keyword>
<accession>A0A0F5IYH6</accession>
<keyword evidence="1" id="KW-0732">Signal</keyword>
<dbReference type="Proteomes" id="UP000033035">
    <property type="component" value="Unassembled WGS sequence"/>
</dbReference>
<dbReference type="Pfam" id="PF07715">
    <property type="entry name" value="Plug"/>
    <property type="match status" value="1"/>
</dbReference>
<organism evidence="4 5">
    <name type="scientific">Parabacteroides gordonii MS-1 = DSM 23371</name>
    <dbReference type="NCBI Taxonomy" id="1203610"/>
    <lineage>
        <taxon>Bacteria</taxon>
        <taxon>Pseudomonadati</taxon>
        <taxon>Bacteroidota</taxon>
        <taxon>Bacteroidia</taxon>
        <taxon>Bacteroidales</taxon>
        <taxon>Tannerellaceae</taxon>
        <taxon>Parabacteroides</taxon>
    </lineage>
</organism>